<reference evidence="1" key="2">
    <citation type="submission" date="2015-03" db="EMBL/GenBank/DDBJ databases">
        <authorList>
            <person name="Chow C.-E.T."/>
            <person name="Winget D.M."/>
            <person name="White R.A.III."/>
            <person name="Hallam S.J."/>
            <person name="Suttle C.A."/>
        </authorList>
    </citation>
    <scope>NUCLEOTIDE SEQUENCE</scope>
    <source>
        <strain evidence="1">Oxic1_1</strain>
    </source>
</reference>
<organism evidence="1">
    <name type="scientific">uncultured marine virus</name>
    <dbReference type="NCBI Taxonomy" id="186617"/>
    <lineage>
        <taxon>Viruses</taxon>
        <taxon>environmental samples</taxon>
    </lineage>
</organism>
<protein>
    <submittedName>
        <fullName evidence="1">Uncharacterized protein</fullName>
    </submittedName>
</protein>
<dbReference type="EMBL" id="KR029596">
    <property type="protein sequence ID" value="AKH47673.1"/>
    <property type="molecule type" value="Genomic_DNA"/>
</dbReference>
<evidence type="ECO:0000313" key="1">
    <source>
        <dbReference type="EMBL" id="AKH47673.1"/>
    </source>
</evidence>
<sequence>MDRLGCLLPICSVLQFGQVAPKDLLTEDAFQCIARLKQDPLIHHAIGFIGHE</sequence>
<accession>A0A0F7L7Z8</accession>
<proteinExistence type="predicted"/>
<reference evidence="1" key="1">
    <citation type="journal article" date="2015" name="Front. Microbiol.">
        <title>Combining genomic sequencing methods to explore viral diversity and reveal potential virus-host interactions.</title>
        <authorList>
            <person name="Chow C.E."/>
            <person name="Winget D.M."/>
            <person name="White R.A.III."/>
            <person name="Hallam S.J."/>
            <person name="Suttle C.A."/>
        </authorList>
    </citation>
    <scope>NUCLEOTIDE SEQUENCE</scope>
    <source>
        <strain evidence="1">Oxic1_1</strain>
    </source>
</reference>
<name>A0A0F7L7Z8_9VIRU</name>